<feature type="region of interest" description="Disordered" evidence="1">
    <location>
        <begin position="244"/>
        <end position="268"/>
    </location>
</feature>
<sequence length="268" mass="30528">MLWGLYTWRRHLRFKLTHLYVPLILVVTGLFATIFSSHQAADSVFLTFLPPMAVLAAFGLVTVRRDQENILDWFSISIFTLGVLTLWAYWFAWLTAFAPKMARSLQMLAPGSTPSFDSGFAFALTISAFWLVFVGWRLTHRPVVIWRGPWLCALGMTTIVSVSIGLYHNGITQNRSYSPVVTAVSDILNEHGYTPDTMICGDSIPPAVQGLFLYYGHIRIVTSYPPEACRFTIHRDRNDRIFRPDELAPPVSRPHTDESFTVTERRRQ</sequence>
<keyword evidence="2" id="KW-0812">Transmembrane</keyword>
<feature type="transmembrane region" description="Helical" evidence="2">
    <location>
        <begin position="19"/>
        <end position="37"/>
    </location>
</feature>
<reference evidence="3" key="1">
    <citation type="journal article" date="2012" name="PLoS ONE">
        <title>Gene sets for utilization of primary and secondary nutrition supplies in the distal gut of endangered iberian lynx.</title>
        <authorList>
            <person name="Alcaide M."/>
            <person name="Messina E."/>
            <person name="Richter M."/>
            <person name="Bargiela R."/>
            <person name="Peplies J."/>
            <person name="Huws S.A."/>
            <person name="Newbold C.J."/>
            <person name="Golyshin P.N."/>
            <person name="Simon M.A."/>
            <person name="Lopez G."/>
            <person name="Yakimov M.M."/>
            <person name="Ferrer M."/>
        </authorList>
    </citation>
    <scope>NUCLEOTIDE SEQUENCE</scope>
</reference>
<feature type="compositionally biased region" description="Basic and acidic residues" evidence="1">
    <location>
        <begin position="254"/>
        <end position="268"/>
    </location>
</feature>
<name>J9CT46_9ZZZZ</name>
<dbReference type="EMBL" id="AMCI01002185">
    <property type="protein sequence ID" value="EJX03391.1"/>
    <property type="molecule type" value="Genomic_DNA"/>
</dbReference>
<organism evidence="3">
    <name type="scientific">gut metagenome</name>
    <dbReference type="NCBI Taxonomy" id="749906"/>
    <lineage>
        <taxon>unclassified sequences</taxon>
        <taxon>metagenomes</taxon>
        <taxon>organismal metagenomes</taxon>
    </lineage>
</organism>
<comment type="caution">
    <text evidence="3">The sequence shown here is derived from an EMBL/GenBank/DDBJ whole genome shotgun (WGS) entry which is preliminary data.</text>
</comment>
<evidence type="ECO:0000313" key="3">
    <source>
        <dbReference type="EMBL" id="EJX03391.1"/>
    </source>
</evidence>
<proteinExistence type="predicted"/>
<evidence type="ECO:0000256" key="1">
    <source>
        <dbReference type="SAM" id="MobiDB-lite"/>
    </source>
</evidence>
<dbReference type="AlphaFoldDB" id="J9CT46"/>
<evidence type="ECO:0000256" key="2">
    <source>
        <dbReference type="SAM" id="Phobius"/>
    </source>
</evidence>
<keyword evidence="2" id="KW-1133">Transmembrane helix</keyword>
<protein>
    <submittedName>
        <fullName evidence="3">Uncharacterized protein</fullName>
    </submittedName>
</protein>
<feature type="transmembrane region" description="Helical" evidence="2">
    <location>
        <begin position="43"/>
        <end position="61"/>
    </location>
</feature>
<feature type="transmembrane region" description="Helical" evidence="2">
    <location>
        <begin position="150"/>
        <end position="168"/>
    </location>
</feature>
<gene>
    <name evidence="3" type="ORF">EVA_08502</name>
</gene>
<keyword evidence="2" id="KW-0472">Membrane</keyword>
<accession>J9CT46</accession>
<feature type="transmembrane region" description="Helical" evidence="2">
    <location>
        <begin position="73"/>
        <end position="98"/>
    </location>
</feature>
<feature type="transmembrane region" description="Helical" evidence="2">
    <location>
        <begin position="118"/>
        <end position="138"/>
    </location>
</feature>